<dbReference type="EMBL" id="VCIW01000022">
    <property type="protein sequence ID" value="TLS49295.1"/>
    <property type="molecule type" value="Genomic_DNA"/>
</dbReference>
<dbReference type="Pfam" id="PF07833">
    <property type="entry name" value="Cu_amine_oxidN1"/>
    <property type="match status" value="1"/>
</dbReference>
<organism evidence="2 3">
    <name type="scientific">Paenibacillus antri</name>
    <dbReference type="NCBI Taxonomy" id="2582848"/>
    <lineage>
        <taxon>Bacteria</taxon>
        <taxon>Bacillati</taxon>
        <taxon>Bacillota</taxon>
        <taxon>Bacilli</taxon>
        <taxon>Bacillales</taxon>
        <taxon>Paenibacillaceae</taxon>
        <taxon>Paenibacillus</taxon>
    </lineage>
</organism>
<protein>
    <recommendedName>
        <fullName evidence="1">Copper amine oxidase-like N-terminal domain-containing protein</fullName>
    </recommendedName>
</protein>
<dbReference type="Proteomes" id="UP000309676">
    <property type="component" value="Unassembled WGS sequence"/>
</dbReference>
<dbReference type="AlphaFoldDB" id="A0A5R9GD35"/>
<reference evidence="2 3" key="1">
    <citation type="submission" date="2019-05" db="EMBL/GenBank/DDBJ databases">
        <authorList>
            <person name="Narsing Rao M.P."/>
            <person name="Li W.J."/>
        </authorList>
    </citation>
    <scope>NUCLEOTIDE SEQUENCE [LARGE SCALE GENOMIC DNA]</scope>
    <source>
        <strain evidence="2 3">SYSU_K30003</strain>
    </source>
</reference>
<feature type="domain" description="Copper amine oxidase-like N-terminal" evidence="1">
    <location>
        <begin position="55"/>
        <end position="102"/>
    </location>
</feature>
<comment type="caution">
    <text evidence="2">The sequence shown here is derived from an EMBL/GenBank/DDBJ whole genome shotgun (WGS) entry which is preliminary data.</text>
</comment>
<evidence type="ECO:0000259" key="1">
    <source>
        <dbReference type="Pfam" id="PF07833"/>
    </source>
</evidence>
<accession>A0A5R9GD35</accession>
<dbReference type="InterPro" id="IPR012854">
    <property type="entry name" value="Cu_amine_oxidase-like_N"/>
</dbReference>
<keyword evidence="3" id="KW-1185">Reference proteome</keyword>
<evidence type="ECO:0000313" key="3">
    <source>
        <dbReference type="Proteomes" id="UP000309676"/>
    </source>
</evidence>
<proteinExistence type="predicted"/>
<evidence type="ECO:0000313" key="2">
    <source>
        <dbReference type="EMBL" id="TLS49295.1"/>
    </source>
</evidence>
<name>A0A5R9GD35_9BACL</name>
<sequence length="390" mass="41999">MARTPNRIGDISIMKHKKIIAVMTVAGLMAATASVGAQSLFEKVSGILNHEVSVVVNGEKTSIVPVYIDGKAYLPLRDAATGLGYEVSYDAGKNEIAITGNAEEEDEVEYIMGTGVIADIAEMEDGRFRIEFLGHGSNRWVILYADEETTIVDEAGKAVSAEDLKEGTQIVVEYGPVMALSFPGQSHAAKITVGAERLAKEDVVQSVERTDDGWQVKFGETKDGEVVTTLTLNAGKETAVMTAQGESVDWEDLKAGTKVRAYYGPIMTKSLPPQSPLFYLVVLGDEAPASGKMTPEAAQEYRDLAWALVAEQASDITTKPEEAIVSIVSAKDSGVLENSEEQKKLLADIQAANGNLVTVTYQTSQDELLGPLTVAFDFDTKAFVGFYARR</sequence>
<gene>
    <name evidence="2" type="ORF">FE782_25915</name>
</gene>